<dbReference type="EMBL" id="JAQMUC010000004">
    <property type="protein sequence ID" value="MDB9534308.1"/>
    <property type="molecule type" value="Genomic_DNA"/>
</dbReference>
<dbReference type="Proteomes" id="UP001211249">
    <property type="component" value="Unassembled WGS sequence"/>
</dbReference>
<evidence type="ECO:0008006" key="3">
    <source>
        <dbReference type="Google" id="ProtNLM"/>
    </source>
</evidence>
<reference evidence="1 2" key="1">
    <citation type="submission" date="2023-01" db="EMBL/GenBank/DDBJ databases">
        <title>Genomes from the Australian National Cyanobacteria Reference Collection.</title>
        <authorList>
            <person name="Willis A."/>
            <person name="Lee E.M.F."/>
        </authorList>
    </citation>
    <scope>NUCLEOTIDE SEQUENCE [LARGE SCALE GENOMIC DNA]</scope>
    <source>
        <strain evidence="1 2">CS-1226</strain>
    </source>
</reference>
<dbReference type="RefSeq" id="WP_271794409.1">
    <property type="nucleotide sequence ID" value="NZ_JAQMUC010000004.1"/>
</dbReference>
<name>A0ABT5AAL3_9CYAN</name>
<comment type="caution">
    <text evidence="1">The sequence shown here is derived from an EMBL/GenBank/DDBJ whole genome shotgun (WGS) entry which is preliminary data.</text>
</comment>
<accession>A0ABT5AAL3</accession>
<protein>
    <recommendedName>
        <fullName evidence="3">Transposase</fullName>
    </recommendedName>
</protein>
<proteinExistence type="predicted"/>
<evidence type="ECO:0000313" key="1">
    <source>
        <dbReference type="EMBL" id="MDB9534308.1"/>
    </source>
</evidence>
<evidence type="ECO:0000313" key="2">
    <source>
        <dbReference type="Proteomes" id="UP001211249"/>
    </source>
</evidence>
<keyword evidence="2" id="KW-1185">Reference proteome</keyword>
<sequence>MPYSKFTLSKAVDDFQLTIVEGDRFLPEISPLKLKRWGCWLRK</sequence>
<gene>
    <name evidence="1" type="ORF">PN451_00350</name>
</gene>
<organism evidence="1 2">
    <name type="scientific">Dolichospermum planctonicum CS-1226</name>
    <dbReference type="NCBI Taxonomy" id="3021751"/>
    <lineage>
        <taxon>Bacteria</taxon>
        <taxon>Bacillati</taxon>
        <taxon>Cyanobacteriota</taxon>
        <taxon>Cyanophyceae</taxon>
        <taxon>Nostocales</taxon>
        <taxon>Aphanizomenonaceae</taxon>
        <taxon>Dolichospermum</taxon>
        <taxon>Dolichospermum planctonicum</taxon>
    </lineage>
</organism>